<proteinExistence type="predicted"/>
<evidence type="ECO:0000313" key="2">
    <source>
        <dbReference type="Proteomes" id="UP000660024"/>
    </source>
</evidence>
<sequence length="54" mass="6389">METIKKEKTFDSVKMMRETRDKISSETQNMTFEELKDYIKKKLTESKSKLVGQA</sequence>
<keyword evidence="2" id="KW-1185">Reference proteome</keyword>
<reference evidence="1 2" key="1">
    <citation type="submission" date="2020-12" db="EMBL/GenBank/DDBJ databases">
        <title>Bacterial novel species Pedobacter sp. SD-b isolated from soil.</title>
        <authorList>
            <person name="Jung H.-Y."/>
        </authorList>
    </citation>
    <scope>NUCLEOTIDE SEQUENCE [LARGE SCALE GENOMIC DNA]</scope>
    <source>
        <strain evidence="1 2">SD-b</strain>
    </source>
</reference>
<organism evidence="1 2">
    <name type="scientific">Pedobacter segetis</name>
    <dbReference type="NCBI Taxonomy" id="2793069"/>
    <lineage>
        <taxon>Bacteria</taxon>
        <taxon>Pseudomonadati</taxon>
        <taxon>Bacteroidota</taxon>
        <taxon>Sphingobacteriia</taxon>
        <taxon>Sphingobacteriales</taxon>
        <taxon>Sphingobacteriaceae</taxon>
        <taxon>Pedobacter</taxon>
    </lineage>
</organism>
<evidence type="ECO:0000313" key="1">
    <source>
        <dbReference type="EMBL" id="MBK0383804.1"/>
    </source>
</evidence>
<dbReference type="RefSeq" id="WP_200586919.1">
    <property type="nucleotide sequence ID" value="NZ_JAEHFY010000017.1"/>
</dbReference>
<comment type="caution">
    <text evidence="1">The sequence shown here is derived from an EMBL/GenBank/DDBJ whole genome shotgun (WGS) entry which is preliminary data.</text>
</comment>
<dbReference type="EMBL" id="JAEHFY010000017">
    <property type="protein sequence ID" value="MBK0383804.1"/>
    <property type="molecule type" value="Genomic_DNA"/>
</dbReference>
<protein>
    <submittedName>
        <fullName evidence="1">Uncharacterized protein</fullName>
    </submittedName>
</protein>
<name>A0ABS1BLN9_9SPHI</name>
<dbReference type="Proteomes" id="UP000660024">
    <property type="component" value="Unassembled WGS sequence"/>
</dbReference>
<accession>A0ABS1BLN9</accession>
<gene>
    <name evidence="1" type="ORF">I5M32_12615</name>
</gene>